<reference evidence="5 6" key="1">
    <citation type="journal article" date="2020" name="Cell Host Microbe">
        <title>Functional and Genomic Variation between Human-Derived Isolates of Lachnospiraceae Reveals Inter- and Intra-Species Diversity.</title>
        <authorList>
            <person name="Sorbara M.T."/>
            <person name="Littmann E.R."/>
            <person name="Fontana E."/>
            <person name="Moody T.U."/>
            <person name="Kohout C.E."/>
            <person name="Gjonbalaj M."/>
            <person name="Eaton V."/>
            <person name="Seok R."/>
            <person name="Leiner I.M."/>
            <person name="Pamer E.G."/>
        </authorList>
    </citation>
    <scope>NUCLEOTIDE SEQUENCE [LARGE SCALE GENOMIC DNA]</scope>
    <source>
        <strain evidence="5 6">MSK.1.17</strain>
    </source>
</reference>
<dbReference type="Pfam" id="PF00155">
    <property type="entry name" value="Aminotran_1_2"/>
    <property type="match status" value="1"/>
</dbReference>
<evidence type="ECO:0000313" key="4">
    <source>
        <dbReference type="EMBL" id="MCG4744805.1"/>
    </source>
</evidence>
<dbReference type="PANTHER" id="PTHR42885:SF1">
    <property type="entry name" value="THREONINE-PHOSPHATE DECARBOXYLASE"/>
    <property type="match status" value="1"/>
</dbReference>
<evidence type="ECO:0000313" key="6">
    <source>
        <dbReference type="Proteomes" id="UP000669239"/>
    </source>
</evidence>
<name>A0AAW5BS05_9FIRM</name>
<dbReference type="RefSeq" id="WP_165641152.1">
    <property type="nucleotide sequence ID" value="NZ_JAAITT010000019.1"/>
</dbReference>
<dbReference type="InterPro" id="IPR015422">
    <property type="entry name" value="PyrdxlP-dep_Trfase_small"/>
</dbReference>
<protein>
    <submittedName>
        <fullName evidence="4">Aminotransferase class I/II-fold pyridoxal phosphate-dependent enzyme</fullName>
    </submittedName>
</protein>
<reference evidence="4" key="3">
    <citation type="submission" date="2022-01" db="EMBL/GenBank/DDBJ databases">
        <title>Collection of gut derived symbiotic bacterial strains cultured from healthy donors.</title>
        <authorList>
            <person name="Lin H."/>
            <person name="Kohout C."/>
            <person name="Waligurski E."/>
            <person name="Pamer E.G."/>
        </authorList>
    </citation>
    <scope>NUCLEOTIDE SEQUENCE</scope>
    <source>
        <strain evidence="4">DFI.6.55</strain>
    </source>
</reference>
<comment type="caution">
    <text evidence="4">The sequence shown here is derived from an EMBL/GenBank/DDBJ whole genome shotgun (WGS) entry which is preliminary data.</text>
</comment>
<sequence length="386" mass="43198">MQYQHGGDIYTQEIHMDYSANLNPLGLPDGVRKVLASCIHTDVCSVYPDSRCGKLREALGRLHEVPKDWIICGNGAADLVFGLAHGCMPRRGLVTAPAFSEYEQAMRTCGCSVDYLFLEEKEGFSLNVEALLQRIIGAAGEGRPYDMVFLCNPNNPTGIPVPTGEIRRVAEVCLQSGTRLIMDECFCDFLDEPEACSAIPFLGEYPNLFVLKAFTKLYSMAGLRLGYGLCSDGNLLERLREVRQPWSVSGLAQKAGEAALKDLDFVRRTREVVGTEREWMRGELEKLGFTVYGSRANYVFFKAFQGEGDTGPDSPSGRDMQTPPKGWLYHRLLEHKVLIRSCSNYPGLNPSFYRVCVKTREENRRLMEYMGKAVKEENGAKRNGLE</sequence>
<keyword evidence="4" id="KW-0808">Transferase</keyword>
<evidence type="ECO:0000256" key="1">
    <source>
        <dbReference type="ARBA" id="ARBA00001933"/>
    </source>
</evidence>
<dbReference type="InterPro" id="IPR015424">
    <property type="entry name" value="PyrdxlP-dep_Trfase"/>
</dbReference>
<evidence type="ECO:0000313" key="7">
    <source>
        <dbReference type="Proteomes" id="UP001299608"/>
    </source>
</evidence>
<dbReference type="EMBL" id="JAAITT010000019">
    <property type="protein sequence ID" value="NSJ49869.1"/>
    <property type="molecule type" value="Genomic_DNA"/>
</dbReference>
<evidence type="ECO:0000256" key="2">
    <source>
        <dbReference type="ARBA" id="ARBA00022898"/>
    </source>
</evidence>
<dbReference type="InterPro" id="IPR015421">
    <property type="entry name" value="PyrdxlP-dep_Trfase_major"/>
</dbReference>
<dbReference type="EMBL" id="JAKNGE010000005">
    <property type="protein sequence ID" value="MCG4744805.1"/>
    <property type="molecule type" value="Genomic_DNA"/>
</dbReference>
<dbReference type="InterPro" id="IPR004839">
    <property type="entry name" value="Aminotransferase_I/II_large"/>
</dbReference>
<reference evidence="5" key="2">
    <citation type="submission" date="2020-02" db="EMBL/GenBank/DDBJ databases">
        <authorList>
            <person name="Littmann E."/>
            <person name="Sorbara M."/>
        </authorList>
    </citation>
    <scope>NUCLEOTIDE SEQUENCE</scope>
    <source>
        <strain evidence="5">MSK.1.17</strain>
    </source>
</reference>
<dbReference type="CDD" id="cd00609">
    <property type="entry name" value="AAT_like"/>
    <property type="match status" value="1"/>
</dbReference>
<feature type="domain" description="Aminotransferase class I/classII large" evidence="3">
    <location>
        <begin position="16"/>
        <end position="368"/>
    </location>
</feature>
<organism evidence="4 7">
    <name type="scientific">Enterocloster aldenensis</name>
    <dbReference type="NCBI Taxonomy" id="358742"/>
    <lineage>
        <taxon>Bacteria</taxon>
        <taxon>Bacillati</taxon>
        <taxon>Bacillota</taxon>
        <taxon>Clostridia</taxon>
        <taxon>Lachnospirales</taxon>
        <taxon>Lachnospiraceae</taxon>
        <taxon>Enterocloster</taxon>
    </lineage>
</organism>
<dbReference type="AlphaFoldDB" id="A0AAW5BS05"/>
<keyword evidence="6" id="KW-1185">Reference proteome</keyword>
<dbReference type="GO" id="GO:0030170">
    <property type="term" value="F:pyridoxal phosphate binding"/>
    <property type="evidence" value="ECO:0007669"/>
    <property type="project" value="InterPro"/>
</dbReference>
<dbReference type="SUPFAM" id="SSF53383">
    <property type="entry name" value="PLP-dependent transferases"/>
    <property type="match status" value="1"/>
</dbReference>
<dbReference type="Gene3D" id="3.40.640.10">
    <property type="entry name" value="Type I PLP-dependent aspartate aminotransferase-like (Major domain)"/>
    <property type="match status" value="1"/>
</dbReference>
<evidence type="ECO:0000259" key="3">
    <source>
        <dbReference type="Pfam" id="PF00155"/>
    </source>
</evidence>
<dbReference type="Proteomes" id="UP001299608">
    <property type="component" value="Unassembled WGS sequence"/>
</dbReference>
<keyword evidence="2" id="KW-0663">Pyridoxal phosphate</keyword>
<dbReference type="Proteomes" id="UP000669239">
    <property type="component" value="Unassembled WGS sequence"/>
</dbReference>
<dbReference type="Gene3D" id="3.90.1150.10">
    <property type="entry name" value="Aspartate Aminotransferase, domain 1"/>
    <property type="match status" value="1"/>
</dbReference>
<gene>
    <name evidence="5" type="ORF">G5B36_14335</name>
    <name evidence="4" type="ORF">L0N08_05220</name>
</gene>
<dbReference type="GO" id="GO:0008483">
    <property type="term" value="F:transaminase activity"/>
    <property type="evidence" value="ECO:0007669"/>
    <property type="project" value="UniProtKB-KW"/>
</dbReference>
<keyword evidence="4" id="KW-0032">Aminotransferase</keyword>
<evidence type="ECO:0000313" key="5">
    <source>
        <dbReference type="EMBL" id="NSJ49869.1"/>
    </source>
</evidence>
<dbReference type="PANTHER" id="PTHR42885">
    <property type="entry name" value="HISTIDINOL-PHOSPHATE AMINOTRANSFERASE-RELATED"/>
    <property type="match status" value="1"/>
</dbReference>
<comment type="cofactor">
    <cofactor evidence="1">
        <name>pyridoxal 5'-phosphate</name>
        <dbReference type="ChEBI" id="CHEBI:597326"/>
    </cofactor>
</comment>
<accession>A0AAW5BS05</accession>
<proteinExistence type="predicted"/>